<evidence type="ECO:0000313" key="12">
    <source>
        <dbReference type="EMBL" id="CAK0856354.1"/>
    </source>
</evidence>
<evidence type="ECO:0000256" key="4">
    <source>
        <dbReference type="ARBA" id="ARBA00022741"/>
    </source>
</evidence>
<dbReference type="EMBL" id="CAUYUJ010015625">
    <property type="protein sequence ID" value="CAK0856354.1"/>
    <property type="molecule type" value="Genomic_DNA"/>
</dbReference>
<keyword evidence="6" id="KW-0378">Hydrolase</keyword>
<dbReference type="InterPro" id="IPR042468">
    <property type="entry name" value="Peptidase_C65_otubain_sub1"/>
</dbReference>
<dbReference type="SUPFAM" id="SSF47473">
    <property type="entry name" value="EF-hand"/>
    <property type="match status" value="1"/>
</dbReference>
<evidence type="ECO:0000259" key="11">
    <source>
        <dbReference type="PROSITE" id="PS50802"/>
    </source>
</evidence>
<dbReference type="Proteomes" id="UP001189429">
    <property type="component" value="Unassembled WGS sequence"/>
</dbReference>
<name>A0ABN9UAM4_9DINO</name>
<evidence type="ECO:0000256" key="5">
    <source>
        <dbReference type="ARBA" id="ARBA00022786"/>
    </source>
</evidence>
<sequence>MSAAAAALVGCGVDGAGRPAAARLLSTVILSFSLTGAQYMDNPGFLPKVEGLARRFGAVRRTRPDGNCFYRAYLFGIFEALVGSPERQRAFGARAQRSLDFCCSAGYERVAIEDFYEEFSTCLASLAAATDAPAALDAILKDSDDYLVCWTRCLTSRRRADFVAFLSSHSSIREFCAQEVDPMATEADQLQIVALSTHFGVPVNVVYLDRSEGEVAAEHLFKEGSEGMRTLADRPIAVFGAPPSRRGPVSVQVRRFITMIDAFYERHTKLVCTADLDPINLFQVTEDDKKTSVADEIFAWDRTASRLIEMQSTKYLSEFGRKMEGDQFMGMFNMSSLSDDDLHEFWRRYDRDDSGDIDHDELKLFLQDVIEATKGHRNVAPEVFDLCLSSMDTDGNGSISFEEFDNYLRHRDFKKPAWAS</sequence>
<reference evidence="12" key="1">
    <citation type="submission" date="2023-10" db="EMBL/GenBank/DDBJ databases">
        <authorList>
            <person name="Chen Y."/>
            <person name="Shah S."/>
            <person name="Dougan E. K."/>
            <person name="Thang M."/>
            <person name="Chan C."/>
        </authorList>
    </citation>
    <scope>NUCLEOTIDE SEQUENCE [LARGE SCALE GENOMIC DNA]</scope>
</reference>
<keyword evidence="8" id="KW-0106">Calcium</keyword>
<evidence type="ECO:0000256" key="2">
    <source>
        <dbReference type="ARBA" id="ARBA00012759"/>
    </source>
</evidence>
<dbReference type="InterPro" id="IPR005654">
    <property type="entry name" value="ATPase_AFG1-like"/>
</dbReference>
<evidence type="ECO:0000313" key="13">
    <source>
        <dbReference type="Proteomes" id="UP001189429"/>
    </source>
</evidence>
<evidence type="ECO:0000256" key="9">
    <source>
        <dbReference type="ARBA" id="ARBA00022840"/>
    </source>
</evidence>
<dbReference type="PROSITE" id="PS50222">
    <property type="entry name" value="EF_HAND_2"/>
    <property type="match status" value="2"/>
</dbReference>
<accession>A0ABN9UAM4</accession>
<dbReference type="PROSITE" id="PS50802">
    <property type="entry name" value="OTU"/>
    <property type="match status" value="1"/>
</dbReference>
<keyword evidence="9" id="KW-0067">ATP-binding</keyword>
<dbReference type="SUPFAM" id="SSF54001">
    <property type="entry name" value="Cysteine proteinases"/>
    <property type="match status" value="1"/>
</dbReference>
<keyword evidence="7" id="KW-0788">Thiol protease</keyword>
<gene>
    <name evidence="12" type="ORF">PCOR1329_LOCUS46761</name>
</gene>
<dbReference type="Pfam" id="PF03969">
    <property type="entry name" value="AFG1_ATPase"/>
    <property type="match status" value="1"/>
</dbReference>
<dbReference type="Gene3D" id="1.20.1300.20">
    <property type="entry name" value="Peptidase C65 Otubain, subdomain 2"/>
    <property type="match status" value="1"/>
</dbReference>
<dbReference type="Pfam" id="PF13499">
    <property type="entry name" value="EF-hand_7"/>
    <property type="match status" value="1"/>
</dbReference>
<dbReference type="InterPro" id="IPR011992">
    <property type="entry name" value="EF-hand-dom_pair"/>
</dbReference>
<comment type="caution">
    <text evidence="12">The sequence shown here is derived from an EMBL/GenBank/DDBJ whole genome shotgun (WGS) entry which is preliminary data.</text>
</comment>
<dbReference type="InterPro" id="IPR003323">
    <property type="entry name" value="OTU_dom"/>
</dbReference>
<keyword evidence="4" id="KW-0547">Nucleotide-binding</keyword>
<keyword evidence="3" id="KW-0645">Protease</keyword>
<dbReference type="InterPro" id="IPR019400">
    <property type="entry name" value="Peptidase_C65_otubain"/>
</dbReference>
<evidence type="ECO:0000256" key="8">
    <source>
        <dbReference type="ARBA" id="ARBA00022837"/>
    </source>
</evidence>
<evidence type="ECO:0000256" key="6">
    <source>
        <dbReference type="ARBA" id="ARBA00022801"/>
    </source>
</evidence>
<dbReference type="CDD" id="cd22749">
    <property type="entry name" value="Otubain_C65"/>
    <property type="match status" value="1"/>
</dbReference>
<comment type="catalytic activity">
    <reaction evidence="1">
        <text>Thiol-dependent hydrolysis of ester, thioester, amide, peptide and isopeptide bonds formed by the C-terminal Gly of ubiquitin (a 76-residue protein attached to proteins as an intracellular targeting signal).</text>
        <dbReference type="EC" id="3.4.19.12"/>
    </reaction>
</comment>
<proteinExistence type="predicted"/>
<dbReference type="InterPro" id="IPR018247">
    <property type="entry name" value="EF_Hand_1_Ca_BS"/>
</dbReference>
<dbReference type="PROSITE" id="PS00018">
    <property type="entry name" value="EF_HAND_1"/>
    <property type="match status" value="2"/>
</dbReference>
<evidence type="ECO:0000256" key="7">
    <source>
        <dbReference type="ARBA" id="ARBA00022807"/>
    </source>
</evidence>
<protein>
    <recommendedName>
        <fullName evidence="2">ubiquitinyl hydrolase 1</fullName>
        <ecNumber evidence="2">3.4.19.12</ecNumber>
    </recommendedName>
</protein>
<dbReference type="InterPro" id="IPR002048">
    <property type="entry name" value="EF_hand_dom"/>
</dbReference>
<organism evidence="12 13">
    <name type="scientific">Prorocentrum cordatum</name>
    <dbReference type="NCBI Taxonomy" id="2364126"/>
    <lineage>
        <taxon>Eukaryota</taxon>
        <taxon>Sar</taxon>
        <taxon>Alveolata</taxon>
        <taxon>Dinophyceae</taxon>
        <taxon>Prorocentrales</taxon>
        <taxon>Prorocentraceae</taxon>
        <taxon>Prorocentrum</taxon>
    </lineage>
</organism>
<dbReference type="Pfam" id="PF10275">
    <property type="entry name" value="Peptidase_C65"/>
    <property type="match status" value="1"/>
</dbReference>
<dbReference type="CDD" id="cd00051">
    <property type="entry name" value="EFh"/>
    <property type="match status" value="1"/>
</dbReference>
<dbReference type="EC" id="3.4.19.12" evidence="2"/>
<keyword evidence="13" id="KW-1185">Reference proteome</keyword>
<dbReference type="Gene3D" id="1.10.238.10">
    <property type="entry name" value="EF-hand"/>
    <property type="match status" value="1"/>
</dbReference>
<dbReference type="SMART" id="SM00054">
    <property type="entry name" value="EFh"/>
    <property type="match status" value="2"/>
</dbReference>
<feature type="domain" description="EF-hand" evidence="10">
    <location>
        <begin position="337"/>
        <end position="372"/>
    </location>
</feature>
<evidence type="ECO:0000256" key="3">
    <source>
        <dbReference type="ARBA" id="ARBA00022670"/>
    </source>
</evidence>
<keyword evidence="5" id="KW-0833">Ubl conjugation pathway</keyword>
<dbReference type="Gene3D" id="3.30.200.60">
    <property type="entry name" value="Peptidase C65 Otubain, subdomain 1"/>
    <property type="match status" value="1"/>
</dbReference>
<dbReference type="PANTHER" id="PTHR12931">
    <property type="entry name" value="UBIQUITIN THIOLESTERASE PROTEIN OTUB"/>
    <property type="match status" value="1"/>
</dbReference>
<feature type="domain" description="OTU" evidence="11">
    <location>
        <begin position="57"/>
        <end position="274"/>
    </location>
</feature>
<dbReference type="InterPro" id="IPR038765">
    <property type="entry name" value="Papain-like_cys_pep_sf"/>
</dbReference>
<dbReference type="PANTHER" id="PTHR12931:SF15">
    <property type="entry name" value="UBIQUITIN THIOESTERASE OTUBAIN-LIKE"/>
    <property type="match status" value="1"/>
</dbReference>
<dbReference type="InterPro" id="IPR042467">
    <property type="entry name" value="Peptidase_C65_otubain_sub2"/>
</dbReference>
<evidence type="ECO:0000256" key="1">
    <source>
        <dbReference type="ARBA" id="ARBA00000707"/>
    </source>
</evidence>
<feature type="domain" description="EF-hand" evidence="10">
    <location>
        <begin position="379"/>
        <end position="414"/>
    </location>
</feature>
<evidence type="ECO:0000259" key="10">
    <source>
        <dbReference type="PROSITE" id="PS50222"/>
    </source>
</evidence>